<dbReference type="HOGENOM" id="CLU_2116873_0_0_0"/>
<reference evidence="2 3" key="1">
    <citation type="journal article" date="2010" name="Stand. Genomic Sci.">
        <title>Complete genome sequence of Coraliomargarita akajimensis type strain (04OKA010-24).</title>
        <authorList>
            <person name="Mavromatis K."/>
            <person name="Abt B."/>
            <person name="Brambilla E."/>
            <person name="Lapidus A."/>
            <person name="Copeland A."/>
            <person name="Deshpande S."/>
            <person name="Nolan M."/>
            <person name="Lucas S."/>
            <person name="Tice H."/>
            <person name="Cheng J.F."/>
            <person name="Han C."/>
            <person name="Detter J.C."/>
            <person name="Woyke T."/>
            <person name="Goodwin L."/>
            <person name="Pitluck S."/>
            <person name="Held B."/>
            <person name="Brettin T."/>
            <person name="Tapia R."/>
            <person name="Ivanova N."/>
            <person name="Mikhailova N."/>
            <person name="Pati A."/>
            <person name="Liolios K."/>
            <person name="Chen A."/>
            <person name="Palaniappan K."/>
            <person name="Land M."/>
            <person name="Hauser L."/>
            <person name="Chang Y.J."/>
            <person name="Jeffries C.D."/>
            <person name="Rohde M."/>
            <person name="Goker M."/>
            <person name="Bristow J."/>
            <person name="Eisen J.A."/>
            <person name="Markowitz V."/>
            <person name="Hugenholtz P."/>
            <person name="Klenk H.P."/>
            <person name="Kyrpides N.C."/>
        </authorList>
    </citation>
    <scope>NUCLEOTIDE SEQUENCE [LARGE SCALE GENOMIC DNA]</scope>
    <source>
        <strain evidence="3">DSM 45221 / IAM 15411 / JCM 23193 / KCTC 12865</strain>
    </source>
</reference>
<dbReference type="AlphaFoldDB" id="D5ENS9"/>
<accession>D5ENS9</accession>
<dbReference type="KEGG" id="caa:Caka_0563"/>
<evidence type="ECO:0000313" key="3">
    <source>
        <dbReference type="Proteomes" id="UP000000925"/>
    </source>
</evidence>
<sequence length="114" mass="12328">MDKKSTALTILILLLPLVAGLFTAIAVVMGVSMFTCLKIVLWTMGSAPILIAIASEIAGRSIISRRKVDLLQPATAGITRKYNPLQFYLIQSLLIGIGIYLLIMISKLSSEHLG</sequence>
<dbReference type="STRING" id="583355.Caka_0563"/>
<proteinExistence type="predicted"/>
<dbReference type="Proteomes" id="UP000000925">
    <property type="component" value="Chromosome"/>
</dbReference>
<name>D5ENS9_CORAD</name>
<evidence type="ECO:0000313" key="2">
    <source>
        <dbReference type="EMBL" id="ADE53588.1"/>
    </source>
</evidence>
<dbReference type="EMBL" id="CP001998">
    <property type="protein sequence ID" value="ADE53588.1"/>
    <property type="molecule type" value="Genomic_DNA"/>
</dbReference>
<keyword evidence="1" id="KW-0472">Membrane</keyword>
<dbReference type="RefSeq" id="WP_013042313.1">
    <property type="nucleotide sequence ID" value="NC_014008.1"/>
</dbReference>
<feature type="transmembrane region" description="Helical" evidence="1">
    <location>
        <begin position="39"/>
        <end position="58"/>
    </location>
</feature>
<protein>
    <submittedName>
        <fullName evidence="2">Uncharacterized protein</fullName>
    </submittedName>
</protein>
<gene>
    <name evidence="2" type="ordered locus">Caka_0563</name>
</gene>
<keyword evidence="3" id="KW-1185">Reference proteome</keyword>
<feature type="transmembrane region" description="Helical" evidence="1">
    <location>
        <begin position="87"/>
        <end position="105"/>
    </location>
</feature>
<feature type="transmembrane region" description="Helical" evidence="1">
    <location>
        <begin position="7"/>
        <end position="33"/>
    </location>
</feature>
<keyword evidence="1" id="KW-0812">Transmembrane</keyword>
<keyword evidence="1" id="KW-1133">Transmembrane helix</keyword>
<organism evidence="2 3">
    <name type="scientific">Coraliomargarita akajimensis (strain DSM 45221 / IAM 15411 / JCM 23193 / KCTC 12865 / 04OKA010-24)</name>
    <dbReference type="NCBI Taxonomy" id="583355"/>
    <lineage>
        <taxon>Bacteria</taxon>
        <taxon>Pseudomonadati</taxon>
        <taxon>Verrucomicrobiota</taxon>
        <taxon>Opitutia</taxon>
        <taxon>Puniceicoccales</taxon>
        <taxon>Coraliomargaritaceae</taxon>
        <taxon>Coraliomargarita</taxon>
    </lineage>
</organism>
<evidence type="ECO:0000256" key="1">
    <source>
        <dbReference type="SAM" id="Phobius"/>
    </source>
</evidence>